<accession>A0A8S5LHM7</accession>
<organism evidence="1">
    <name type="scientific">Myoviridae sp. ctbwh6</name>
    <dbReference type="NCBI Taxonomy" id="2827611"/>
    <lineage>
        <taxon>Viruses</taxon>
        <taxon>Duplodnaviria</taxon>
        <taxon>Heunggongvirae</taxon>
        <taxon>Uroviricota</taxon>
        <taxon>Caudoviricetes</taxon>
    </lineage>
</organism>
<reference evidence="1" key="1">
    <citation type="journal article" date="2021" name="Proc. Natl. Acad. Sci. U.S.A.">
        <title>A Catalog of Tens of Thousands of Viruses from Human Metagenomes Reveals Hidden Associations with Chronic Diseases.</title>
        <authorList>
            <person name="Tisza M.J."/>
            <person name="Buck C.B."/>
        </authorList>
    </citation>
    <scope>NUCLEOTIDE SEQUENCE</scope>
    <source>
        <strain evidence="1">Ctbwh6</strain>
    </source>
</reference>
<protein>
    <submittedName>
        <fullName evidence="1">Virion morphogenesis protein</fullName>
    </submittedName>
</protein>
<dbReference type="EMBL" id="BK015852">
    <property type="protein sequence ID" value="DAD69548.1"/>
    <property type="molecule type" value="Genomic_DNA"/>
</dbReference>
<name>A0A8S5LHM7_9CAUD</name>
<evidence type="ECO:0000313" key="1">
    <source>
        <dbReference type="EMBL" id="DAD69548.1"/>
    </source>
</evidence>
<sequence length="151" mass="16924">MAGYDRLTPEGKKFYDELKKLKQQEVFIGYQSGEVTDDRGVDMAQIAMFNELGTSSSPARPFLRQSVDDNRDKIDQMCEAQARELTKGGTAERCLKQLGVFGKSLVQEKIENGSFEPNAPSTIRKKKSDKPLIDTGKMRQSVNFVIRKKGG</sequence>
<proteinExistence type="predicted"/>